<dbReference type="EMBL" id="FNIX01000002">
    <property type="protein sequence ID" value="SDO30663.1"/>
    <property type="molecule type" value="Genomic_DNA"/>
</dbReference>
<dbReference type="RefSeq" id="WP_090096165.1">
    <property type="nucleotide sequence ID" value="NZ_FNIX01000002.1"/>
</dbReference>
<dbReference type="AlphaFoldDB" id="A0A1H0IGZ6"/>
<keyword evidence="4" id="KW-1185">Reference proteome</keyword>
<name>A0A1H0IGZ6_9PSEU</name>
<evidence type="ECO:0008006" key="5">
    <source>
        <dbReference type="Google" id="ProtNLM"/>
    </source>
</evidence>
<feature type="chain" id="PRO_5011450214" description="YD repeat-containing protein" evidence="2">
    <location>
        <begin position="25"/>
        <end position="319"/>
    </location>
</feature>
<organism evidence="3 4">
    <name type="scientific">Lentzea jiangxiensis</name>
    <dbReference type="NCBI Taxonomy" id="641025"/>
    <lineage>
        <taxon>Bacteria</taxon>
        <taxon>Bacillati</taxon>
        <taxon>Actinomycetota</taxon>
        <taxon>Actinomycetes</taxon>
        <taxon>Pseudonocardiales</taxon>
        <taxon>Pseudonocardiaceae</taxon>
        <taxon>Lentzea</taxon>
    </lineage>
</organism>
<dbReference type="Proteomes" id="UP000199691">
    <property type="component" value="Unassembled WGS sequence"/>
</dbReference>
<evidence type="ECO:0000256" key="1">
    <source>
        <dbReference type="SAM" id="MobiDB-lite"/>
    </source>
</evidence>
<dbReference type="OrthoDB" id="4310309at2"/>
<dbReference type="STRING" id="641025.SAMN05421507_102100"/>
<keyword evidence="2" id="KW-0732">Signal</keyword>
<reference evidence="4" key="1">
    <citation type="submission" date="2016-10" db="EMBL/GenBank/DDBJ databases">
        <authorList>
            <person name="Varghese N."/>
            <person name="Submissions S."/>
        </authorList>
    </citation>
    <scope>NUCLEOTIDE SEQUENCE [LARGE SCALE GENOMIC DNA]</scope>
    <source>
        <strain evidence="4">CGMCC 4.6609</strain>
    </source>
</reference>
<evidence type="ECO:0000313" key="4">
    <source>
        <dbReference type="Proteomes" id="UP000199691"/>
    </source>
</evidence>
<protein>
    <recommendedName>
        <fullName evidence="5">YD repeat-containing protein</fullName>
    </recommendedName>
</protein>
<gene>
    <name evidence="3" type="ORF">SAMN05421507_102100</name>
</gene>
<feature type="region of interest" description="Disordered" evidence="1">
    <location>
        <begin position="205"/>
        <end position="242"/>
    </location>
</feature>
<sequence length="319" mass="32779">MSRVLGIALSTALFVSVASAPAHAATTVTELDRLPGTTAHQAEAVNDAGVAVGTATLGGQIRAVRWDADGGIRDLGGPASAPDIRAKAVNSAGVVAGQVGTKAALRFDLDGTHTVLSTPPDRRTTVTGIDDTGVVYGYYLDPVGLTEWVAVRWDVHGVPTPLAVPEGTRFSQVNSVSPNGFATGWIDDGTTRAVRWNPDGSYALLDSPGSRSSKGTGVNRHGDVVGESEGRSVRWNSNGSTTEFGGNGRAAWIDDSGSVVSTVNSKPYRWNAAGERIALPLPAGTYVGRVTAVNGGGVAVGSAGDVDEMARTAVRWTSG</sequence>
<evidence type="ECO:0000256" key="2">
    <source>
        <dbReference type="SAM" id="SignalP"/>
    </source>
</evidence>
<feature type="compositionally biased region" description="Basic and acidic residues" evidence="1">
    <location>
        <begin position="220"/>
        <end position="232"/>
    </location>
</feature>
<feature type="signal peptide" evidence="2">
    <location>
        <begin position="1"/>
        <end position="24"/>
    </location>
</feature>
<proteinExistence type="predicted"/>
<evidence type="ECO:0000313" key="3">
    <source>
        <dbReference type="EMBL" id="SDO30663.1"/>
    </source>
</evidence>
<accession>A0A1H0IGZ6</accession>